<sequence length="60" mass="6918">MWICVCLSSIMCTWSIILCIHSSPPYPPPPVFRQPLKISKSTSDGTGDISEQLRQRRRYH</sequence>
<organism evidence="3 4">
    <name type="scientific">Saponaria officinalis</name>
    <name type="common">Common soapwort</name>
    <name type="synonym">Lychnis saponaria</name>
    <dbReference type="NCBI Taxonomy" id="3572"/>
    <lineage>
        <taxon>Eukaryota</taxon>
        <taxon>Viridiplantae</taxon>
        <taxon>Streptophyta</taxon>
        <taxon>Embryophyta</taxon>
        <taxon>Tracheophyta</taxon>
        <taxon>Spermatophyta</taxon>
        <taxon>Magnoliopsida</taxon>
        <taxon>eudicotyledons</taxon>
        <taxon>Gunneridae</taxon>
        <taxon>Pentapetalae</taxon>
        <taxon>Caryophyllales</taxon>
        <taxon>Caryophyllaceae</taxon>
        <taxon>Caryophylleae</taxon>
        <taxon>Saponaria</taxon>
    </lineage>
</organism>
<dbReference type="Proteomes" id="UP001443914">
    <property type="component" value="Unassembled WGS sequence"/>
</dbReference>
<gene>
    <name evidence="3" type="ORF">RND81_10G063900</name>
</gene>
<feature type="region of interest" description="Disordered" evidence="1">
    <location>
        <begin position="33"/>
        <end position="60"/>
    </location>
</feature>
<keyword evidence="4" id="KW-1185">Reference proteome</keyword>
<reference evidence="3" key="1">
    <citation type="submission" date="2024-03" db="EMBL/GenBank/DDBJ databases">
        <title>WGS assembly of Saponaria officinalis var. Norfolk2.</title>
        <authorList>
            <person name="Jenkins J."/>
            <person name="Shu S."/>
            <person name="Grimwood J."/>
            <person name="Barry K."/>
            <person name="Goodstein D."/>
            <person name="Schmutz J."/>
            <person name="Leebens-Mack J."/>
            <person name="Osbourn A."/>
        </authorList>
    </citation>
    <scope>NUCLEOTIDE SEQUENCE [LARGE SCALE GENOMIC DNA]</scope>
    <source>
        <strain evidence="3">JIC</strain>
    </source>
</reference>
<dbReference type="EMBL" id="JBDFQZ010000010">
    <property type="protein sequence ID" value="KAK9682299.1"/>
    <property type="molecule type" value="Genomic_DNA"/>
</dbReference>
<accession>A0AAW1HZC8</accession>
<comment type="caution">
    <text evidence="3">The sequence shown here is derived from an EMBL/GenBank/DDBJ whole genome shotgun (WGS) entry which is preliminary data.</text>
</comment>
<keyword evidence="2" id="KW-0732">Signal</keyword>
<dbReference type="AlphaFoldDB" id="A0AAW1HZC8"/>
<proteinExistence type="predicted"/>
<evidence type="ECO:0000256" key="1">
    <source>
        <dbReference type="SAM" id="MobiDB-lite"/>
    </source>
</evidence>
<feature type="signal peptide" evidence="2">
    <location>
        <begin position="1"/>
        <end position="15"/>
    </location>
</feature>
<evidence type="ECO:0000313" key="3">
    <source>
        <dbReference type="EMBL" id="KAK9682299.1"/>
    </source>
</evidence>
<evidence type="ECO:0000256" key="2">
    <source>
        <dbReference type="SAM" id="SignalP"/>
    </source>
</evidence>
<name>A0AAW1HZC8_SAPOF</name>
<evidence type="ECO:0000313" key="4">
    <source>
        <dbReference type="Proteomes" id="UP001443914"/>
    </source>
</evidence>
<feature type="chain" id="PRO_5043530856" evidence="2">
    <location>
        <begin position="16"/>
        <end position="60"/>
    </location>
</feature>
<protein>
    <submittedName>
        <fullName evidence="3">Uncharacterized protein</fullName>
    </submittedName>
</protein>